<accession>A0A0F8Z6A2</accession>
<organism evidence="1">
    <name type="scientific">marine sediment metagenome</name>
    <dbReference type="NCBI Taxonomy" id="412755"/>
    <lineage>
        <taxon>unclassified sequences</taxon>
        <taxon>metagenomes</taxon>
        <taxon>ecological metagenomes</taxon>
    </lineage>
</organism>
<comment type="caution">
    <text evidence="1">The sequence shown here is derived from an EMBL/GenBank/DDBJ whole genome shotgun (WGS) entry which is preliminary data.</text>
</comment>
<protein>
    <submittedName>
        <fullName evidence="1">Uncharacterized protein</fullName>
    </submittedName>
</protein>
<dbReference type="EMBL" id="LAZR01053079">
    <property type="protein sequence ID" value="KKK81530.1"/>
    <property type="molecule type" value="Genomic_DNA"/>
</dbReference>
<dbReference type="AlphaFoldDB" id="A0A0F8Z6A2"/>
<sequence length="62" mass="6503">MASLDSIVTITITKDTATLSRVGFGLPAMLVYGTAQTELAKLYGNIDEMITPAGPTAAESRE</sequence>
<proteinExistence type="predicted"/>
<reference evidence="1" key="1">
    <citation type="journal article" date="2015" name="Nature">
        <title>Complex archaea that bridge the gap between prokaryotes and eukaryotes.</title>
        <authorList>
            <person name="Spang A."/>
            <person name="Saw J.H."/>
            <person name="Jorgensen S.L."/>
            <person name="Zaremba-Niedzwiedzka K."/>
            <person name="Martijn J."/>
            <person name="Lind A.E."/>
            <person name="van Eijk R."/>
            <person name="Schleper C."/>
            <person name="Guy L."/>
            <person name="Ettema T.J."/>
        </authorList>
    </citation>
    <scope>NUCLEOTIDE SEQUENCE</scope>
</reference>
<evidence type="ECO:0000313" key="1">
    <source>
        <dbReference type="EMBL" id="KKK81530.1"/>
    </source>
</evidence>
<feature type="non-terminal residue" evidence="1">
    <location>
        <position position="62"/>
    </location>
</feature>
<gene>
    <name evidence="1" type="ORF">LCGC14_2812500</name>
</gene>
<name>A0A0F8Z6A2_9ZZZZ</name>